<evidence type="ECO:0000313" key="3">
    <source>
        <dbReference type="Proteomes" id="UP000242519"/>
    </source>
</evidence>
<dbReference type="EMBL" id="MZNU01000075">
    <property type="protein sequence ID" value="OWP05433.1"/>
    <property type="molecule type" value="Genomic_DNA"/>
</dbReference>
<dbReference type="InParanoid" id="A0A218ZD14"/>
<feature type="region of interest" description="Disordered" evidence="1">
    <location>
        <begin position="112"/>
        <end position="158"/>
    </location>
</feature>
<protein>
    <submittedName>
        <fullName evidence="2">Uncharacterized protein</fullName>
    </submittedName>
</protein>
<name>A0A218ZD14_9HELO</name>
<organism evidence="2 3">
    <name type="scientific">Diplocarpon coronariae</name>
    <dbReference type="NCBI Taxonomy" id="2795749"/>
    <lineage>
        <taxon>Eukaryota</taxon>
        <taxon>Fungi</taxon>
        <taxon>Dikarya</taxon>
        <taxon>Ascomycota</taxon>
        <taxon>Pezizomycotina</taxon>
        <taxon>Leotiomycetes</taxon>
        <taxon>Helotiales</taxon>
        <taxon>Drepanopezizaceae</taxon>
        <taxon>Diplocarpon</taxon>
    </lineage>
</organism>
<sequence length="158" mass="16853">MPRREGAERRLADGQTCSRQIEGERERRASSRAAPDGSSSTDRAGNGPGARFSRRLLGAGQVAGGEWWAGGRLVRRGFLLSPSPDRLTRTGCVAETDSETDLCGHRCGLGLGLKPPRRRPGIPRHRSRPRLPPPRQERGGSIGSPAGGSASSAMFSLD</sequence>
<reference evidence="2 3" key="1">
    <citation type="submission" date="2017-04" db="EMBL/GenBank/DDBJ databases">
        <title>Draft genome sequence of Marssonina coronaria NL1: causal agent of apple blotch.</title>
        <authorList>
            <person name="Cheng Q."/>
        </authorList>
    </citation>
    <scope>NUCLEOTIDE SEQUENCE [LARGE SCALE GENOMIC DNA]</scope>
    <source>
        <strain evidence="2 3">NL1</strain>
    </source>
</reference>
<proteinExistence type="predicted"/>
<evidence type="ECO:0000313" key="2">
    <source>
        <dbReference type="EMBL" id="OWP05433.1"/>
    </source>
</evidence>
<feature type="compositionally biased region" description="Low complexity" evidence="1">
    <location>
        <begin position="147"/>
        <end position="158"/>
    </location>
</feature>
<gene>
    <name evidence="2" type="ORF">B2J93_8376</name>
</gene>
<feature type="region of interest" description="Disordered" evidence="1">
    <location>
        <begin position="1"/>
        <end position="52"/>
    </location>
</feature>
<evidence type="ECO:0000256" key="1">
    <source>
        <dbReference type="SAM" id="MobiDB-lite"/>
    </source>
</evidence>
<keyword evidence="3" id="KW-1185">Reference proteome</keyword>
<dbReference type="AlphaFoldDB" id="A0A218ZD14"/>
<feature type="compositionally biased region" description="Basic and acidic residues" evidence="1">
    <location>
        <begin position="1"/>
        <end position="12"/>
    </location>
</feature>
<dbReference type="Proteomes" id="UP000242519">
    <property type="component" value="Unassembled WGS sequence"/>
</dbReference>
<feature type="compositionally biased region" description="Basic residues" evidence="1">
    <location>
        <begin position="115"/>
        <end position="129"/>
    </location>
</feature>
<comment type="caution">
    <text evidence="2">The sequence shown here is derived from an EMBL/GenBank/DDBJ whole genome shotgun (WGS) entry which is preliminary data.</text>
</comment>
<accession>A0A218ZD14</accession>